<name>A0A6A6A2E8_9PLEO</name>
<organism evidence="2 3">
    <name type="scientific">Dothidotthia symphoricarpi CBS 119687</name>
    <dbReference type="NCBI Taxonomy" id="1392245"/>
    <lineage>
        <taxon>Eukaryota</taxon>
        <taxon>Fungi</taxon>
        <taxon>Dikarya</taxon>
        <taxon>Ascomycota</taxon>
        <taxon>Pezizomycotina</taxon>
        <taxon>Dothideomycetes</taxon>
        <taxon>Pleosporomycetidae</taxon>
        <taxon>Pleosporales</taxon>
        <taxon>Dothidotthiaceae</taxon>
        <taxon>Dothidotthia</taxon>
    </lineage>
</organism>
<evidence type="ECO:0000313" key="2">
    <source>
        <dbReference type="EMBL" id="KAF2124751.1"/>
    </source>
</evidence>
<feature type="chain" id="PRO_5025680314" evidence="1">
    <location>
        <begin position="21"/>
        <end position="160"/>
    </location>
</feature>
<evidence type="ECO:0000313" key="3">
    <source>
        <dbReference type="Proteomes" id="UP000799771"/>
    </source>
</evidence>
<keyword evidence="3" id="KW-1185">Reference proteome</keyword>
<evidence type="ECO:0000256" key="1">
    <source>
        <dbReference type="SAM" id="SignalP"/>
    </source>
</evidence>
<proteinExistence type="predicted"/>
<feature type="signal peptide" evidence="1">
    <location>
        <begin position="1"/>
        <end position="20"/>
    </location>
</feature>
<protein>
    <submittedName>
        <fullName evidence="2">Uncharacterized protein</fullName>
    </submittedName>
</protein>
<dbReference type="AlphaFoldDB" id="A0A6A6A2E8"/>
<dbReference type="GeneID" id="54413553"/>
<gene>
    <name evidence="2" type="ORF">P153DRAFT_434987</name>
</gene>
<accession>A0A6A6A2E8</accession>
<sequence>MPSTPLLTLTLALLTPSTLAGFIILKPTSSSSLTLNAQQASSISAKFDSAISSYAAQVTTQPAYNSAWNELYAYESTGKKDIPEGVTATNTVVTYTTTPEWFAALPTDAQKYFASIHAKEEDIEASVIRDVAGGAGRLMGRGAFVCGAVAAVVVGVVVAL</sequence>
<dbReference type="Proteomes" id="UP000799771">
    <property type="component" value="Unassembled WGS sequence"/>
</dbReference>
<keyword evidence="1" id="KW-0732">Signal</keyword>
<dbReference type="EMBL" id="ML977518">
    <property type="protein sequence ID" value="KAF2124751.1"/>
    <property type="molecule type" value="Genomic_DNA"/>
</dbReference>
<reference evidence="2" key="1">
    <citation type="journal article" date="2020" name="Stud. Mycol.">
        <title>101 Dothideomycetes genomes: a test case for predicting lifestyles and emergence of pathogens.</title>
        <authorList>
            <person name="Haridas S."/>
            <person name="Albert R."/>
            <person name="Binder M."/>
            <person name="Bloem J."/>
            <person name="Labutti K."/>
            <person name="Salamov A."/>
            <person name="Andreopoulos B."/>
            <person name="Baker S."/>
            <person name="Barry K."/>
            <person name="Bills G."/>
            <person name="Bluhm B."/>
            <person name="Cannon C."/>
            <person name="Castanera R."/>
            <person name="Culley D."/>
            <person name="Daum C."/>
            <person name="Ezra D."/>
            <person name="Gonzalez J."/>
            <person name="Henrissat B."/>
            <person name="Kuo A."/>
            <person name="Liang C."/>
            <person name="Lipzen A."/>
            <person name="Lutzoni F."/>
            <person name="Magnuson J."/>
            <person name="Mondo S."/>
            <person name="Nolan M."/>
            <person name="Ohm R."/>
            <person name="Pangilinan J."/>
            <person name="Park H.-J."/>
            <person name="Ramirez L."/>
            <person name="Alfaro M."/>
            <person name="Sun H."/>
            <person name="Tritt A."/>
            <person name="Yoshinaga Y."/>
            <person name="Zwiers L.-H."/>
            <person name="Turgeon B."/>
            <person name="Goodwin S."/>
            <person name="Spatafora J."/>
            <person name="Crous P."/>
            <person name="Grigoriev I."/>
        </authorList>
    </citation>
    <scope>NUCLEOTIDE SEQUENCE</scope>
    <source>
        <strain evidence="2">CBS 119687</strain>
    </source>
</reference>
<dbReference type="RefSeq" id="XP_033519144.1">
    <property type="nucleotide sequence ID" value="XM_033673121.1"/>
</dbReference>